<dbReference type="EMBL" id="JAEUBD010001178">
    <property type="protein sequence ID" value="KAH3664495.1"/>
    <property type="molecule type" value="Genomic_DNA"/>
</dbReference>
<keyword evidence="2" id="KW-1185">Reference proteome</keyword>
<gene>
    <name evidence="1" type="ORF">OGATHE_003310</name>
</gene>
<name>A0A9P8P3Q1_9ASCO</name>
<comment type="caution">
    <text evidence="1">The sequence shown here is derived from an EMBL/GenBank/DDBJ whole genome shotgun (WGS) entry which is preliminary data.</text>
</comment>
<evidence type="ECO:0000313" key="1">
    <source>
        <dbReference type="EMBL" id="KAH3664495.1"/>
    </source>
</evidence>
<dbReference type="AlphaFoldDB" id="A0A9P8P3Q1"/>
<reference evidence="1" key="1">
    <citation type="journal article" date="2021" name="Open Biol.">
        <title>Shared evolutionary footprints suggest mitochondrial oxidative damage underlies multiple complex I losses in fungi.</title>
        <authorList>
            <person name="Schikora-Tamarit M.A."/>
            <person name="Marcet-Houben M."/>
            <person name="Nosek J."/>
            <person name="Gabaldon T."/>
        </authorList>
    </citation>
    <scope>NUCLEOTIDE SEQUENCE</scope>
    <source>
        <strain evidence="1">NCAIM Y.01608</strain>
    </source>
</reference>
<sequence length="130" mass="14435">MIVGGLDLSVFLRLSTSQESVNLKQSTSSQYLTNPGSRAKMVWSFPIPAFSPGYHLVPRCLIMISPTSTDSPSCFLGPRRLPAESFICVLEPPALFVAVLTWKMDWCPTESEVFTLSHTRLTILDENITL</sequence>
<evidence type="ECO:0000313" key="2">
    <source>
        <dbReference type="Proteomes" id="UP000788993"/>
    </source>
</evidence>
<dbReference type="Proteomes" id="UP000788993">
    <property type="component" value="Unassembled WGS sequence"/>
</dbReference>
<accession>A0A9P8P3Q1</accession>
<organism evidence="1 2">
    <name type="scientific">Ogataea polymorpha</name>
    <dbReference type="NCBI Taxonomy" id="460523"/>
    <lineage>
        <taxon>Eukaryota</taxon>
        <taxon>Fungi</taxon>
        <taxon>Dikarya</taxon>
        <taxon>Ascomycota</taxon>
        <taxon>Saccharomycotina</taxon>
        <taxon>Pichiomycetes</taxon>
        <taxon>Pichiales</taxon>
        <taxon>Pichiaceae</taxon>
        <taxon>Ogataea</taxon>
    </lineage>
</organism>
<proteinExistence type="predicted"/>
<protein>
    <submittedName>
        <fullName evidence="1">Uncharacterized protein</fullName>
    </submittedName>
</protein>
<reference evidence="1" key="2">
    <citation type="submission" date="2021-01" db="EMBL/GenBank/DDBJ databases">
        <authorList>
            <person name="Schikora-Tamarit M.A."/>
        </authorList>
    </citation>
    <scope>NUCLEOTIDE SEQUENCE</scope>
    <source>
        <strain evidence="1">NCAIM Y.01608</strain>
    </source>
</reference>